<dbReference type="EMBL" id="QTJR01000003">
    <property type="protein sequence ID" value="RDY68321.1"/>
    <property type="molecule type" value="Genomic_DNA"/>
</dbReference>
<keyword evidence="3" id="KW-1185">Reference proteome</keyword>
<gene>
    <name evidence="2" type="ORF">DX912_06900</name>
</gene>
<dbReference type="InterPro" id="IPR052155">
    <property type="entry name" value="Biofilm_reg_signaling"/>
</dbReference>
<dbReference type="Pfam" id="PF00990">
    <property type="entry name" value="GGDEF"/>
    <property type="match status" value="1"/>
</dbReference>
<sequence>METASASITALPFVRVADAVTGARTLEELVRPLLEVLEALTGMESTYLTSVDADAGVQHVLFARNTQTLLIPEQLTVPWSDTLCRRALDEECAYTDDVPSRWGDSDAARALGIHTYVSTPVKLEDGSLYGTLCAASARQLPLPDDAQRALLMFSRLIGQQLERERLVDRLQEANAALAASALVDTVTGLPNRRALMAEMTRRIAHCQRQHEALVVAFIDLDGFKAINDRHGHEAGDRFLAAIGRTLQGALRADDFAARLGGDEFVVVGTVAHVEGPGSIEAFRERLAASTRRRFDLGTVIVDYEGASVGAVVAADDQPDPDTLIARADAAMYAVKRSRKMRDRAIA</sequence>
<dbReference type="AlphaFoldDB" id="A0A3D8VGV6"/>
<comment type="caution">
    <text evidence="2">The sequence shown here is derived from an EMBL/GenBank/DDBJ whole genome shotgun (WGS) entry which is preliminary data.</text>
</comment>
<feature type="domain" description="GGDEF" evidence="1">
    <location>
        <begin position="211"/>
        <end position="346"/>
    </location>
</feature>
<reference evidence="2 3" key="1">
    <citation type="submission" date="2018-08" db="EMBL/GenBank/DDBJ databases">
        <title>Lysobacter soli KCTC 22011, whole genome shotgun sequence.</title>
        <authorList>
            <person name="Zhang X."/>
            <person name="Feng G."/>
            <person name="Zhu H."/>
        </authorList>
    </citation>
    <scope>NUCLEOTIDE SEQUENCE [LARGE SCALE GENOMIC DNA]</scope>
    <source>
        <strain evidence="2 3">KCTC 22011</strain>
    </source>
</reference>
<dbReference type="InterPro" id="IPR003018">
    <property type="entry name" value="GAF"/>
</dbReference>
<proteinExistence type="predicted"/>
<dbReference type="SMART" id="SM00065">
    <property type="entry name" value="GAF"/>
    <property type="match status" value="1"/>
</dbReference>
<dbReference type="Pfam" id="PF13185">
    <property type="entry name" value="GAF_2"/>
    <property type="match status" value="1"/>
</dbReference>
<dbReference type="InterPro" id="IPR029787">
    <property type="entry name" value="Nucleotide_cyclase"/>
</dbReference>
<evidence type="ECO:0000313" key="3">
    <source>
        <dbReference type="Proteomes" id="UP000256829"/>
    </source>
</evidence>
<dbReference type="PROSITE" id="PS50887">
    <property type="entry name" value="GGDEF"/>
    <property type="match status" value="1"/>
</dbReference>
<dbReference type="Proteomes" id="UP000256829">
    <property type="component" value="Unassembled WGS sequence"/>
</dbReference>
<evidence type="ECO:0000313" key="2">
    <source>
        <dbReference type="EMBL" id="RDY68321.1"/>
    </source>
</evidence>
<dbReference type="PANTHER" id="PTHR44757:SF2">
    <property type="entry name" value="BIOFILM ARCHITECTURE MAINTENANCE PROTEIN MBAA"/>
    <property type="match status" value="1"/>
</dbReference>
<dbReference type="RefSeq" id="WP_115841746.1">
    <property type="nucleotide sequence ID" value="NZ_QTJR01000003.1"/>
</dbReference>
<dbReference type="CDD" id="cd01949">
    <property type="entry name" value="GGDEF"/>
    <property type="match status" value="1"/>
</dbReference>
<accession>A0A3D8VGV6</accession>
<dbReference type="PANTHER" id="PTHR44757">
    <property type="entry name" value="DIGUANYLATE CYCLASE DGCP"/>
    <property type="match status" value="1"/>
</dbReference>
<dbReference type="InterPro" id="IPR043128">
    <property type="entry name" value="Rev_trsase/Diguanyl_cyclase"/>
</dbReference>
<protein>
    <submittedName>
        <fullName evidence="2">Sensor domain-containing diguanylate cyclase</fullName>
    </submittedName>
</protein>
<dbReference type="SUPFAM" id="SSF55073">
    <property type="entry name" value="Nucleotide cyclase"/>
    <property type="match status" value="1"/>
</dbReference>
<dbReference type="NCBIfam" id="TIGR00254">
    <property type="entry name" value="GGDEF"/>
    <property type="match status" value="1"/>
</dbReference>
<name>A0A3D8VGV6_9GAMM</name>
<dbReference type="InterPro" id="IPR000160">
    <property type="entry name" value="GGDEF_dom"/>
</dbReference>
<organism evidence="2 3">
    <name type="scientific">Lysobacter soli</name>
    <dbReference type="NCBI Taxonomy" id="453783"/>
    <lineage>
        <taxon>Bacteria</taxon>
        <taxon>Pseudomonadati</taxon>
        <taxon>Pseudomonadota</taxon>
        <taxon>Gammaproteobacteria</taxon>
        <taxon>Lysobacterales</taxon>
        <taxon>Lysobacteraceae</taxon>
        <taxon>Lysobacter</taxon>
    </lineage>
</organism>
<dbReference type="SUPFAM" id="SSF55781">
    <property type="entry name" value="GAF domain-like"/>
    <property type="match status" value="1"/>
</dbReference>
<evidence type="ECO:0000259" key="1">
    <source>
        <dbReference type="PROSITE" id="PS50887"/>
    </source>
</evidence>
<dbReference type="Gene3D" id="3.30.450.40">
    <property type="match status" value="1"/>
</dbReference>
<dbReference type="Gene3D" id="3.30.70.270">
    <property type="match status" value="1"/>
</dbReference>
<dbReference type="InterPro" id="IPR029016">
    <property type="entry name" value="GAF-like_dom_sf"/>
</dbReference>
<dbReference type="SMART" id="SM00267">
    <property type="entry name" value="GGDEF"/>
    <property type="match status" value="1"/>
</dbReference>